<dbReference type="EMBL" id="VFLP01000085">
    <property type="protein sequence ID" value="TRX88555.1"/>
    <property type="molecule type" value="Genomic_DNA"/>
</dbReference>
<evidence type="ECO:0000256" key="1">
    <source>
        <dbReference type="SAM" id="MobiDB-lite"/>
    </source>
</evidence>
<evidence type="ECO:0000313" key="3">
    <source>
        <dbReference type="Proteomes" id="UP000319160"/>
    </source>
</evidence>
<name>A0A553HKS4_9PEZI</name>
<protein>
    <submittedName>
        <fullName evidence="2">Uncharacterized protein</fullName>
    </submittedName>
</protein>
<organism evidence="2 3">
    <name type="scientific">Xylaria flabelliformis</name>
    <dbReference type="NCBI Taxonomy" id="2512241"/>
    <lineage>
        <taxon>Eukaryota</taxon>
        <taxon>Fungi</taxon>
        <taxon>Dikarya</taxon>
        <taxon>Ascomycota</taxon>
        <taxon>Pezizomycotina</taxon>
        <taxon>Sordariomycetes</taxon>
        <taxon>Xylariomycetidae</taxon>
        <taxon>Xylariales</taxon>
        <taxon>Xylariaceae</taxon>
        <taxon>Xylaria</taxon>
    </lineage>
</organism>
<comment type="caution">
    <text evidence="2">The sequence shown here is derived from an EMBL/GenBank/DDBJ whole genome shotgun (WGS) entry which is preliminary data.</text>
</comment>
<reference evidence="3" key="1">
    <citation type="submission" date="2019-06" db="EMBL/GenBank/DDBJ databases">
        <title>Draft genome sequence of the griseofulvin-producing fungus Xylaria cubensis strain G536.</title>
        <authorList>
            <person name="Mead M.E."/>
            <person name="Raja H.A."/>
            <person name="Steenwyk J.L."/>
            <person name="Knowles S.L."/>
            <person name="Oberlies N.H."/>
            <person name="Rokas A."/>
        </authorList>
    </citation>
    <scope>NUCLEOTIDE SEQUENCE [LARGE SCALE GENOMIC DNA]</scope>
    <source>
        <strain evidence="3">G536</strain>
    </source>
</reference>
<dbReference type="AlphaFoldDB" id="A0A553HKS4"/>
<feature type="region of interest" description="Disordered" evidence="1">
    <location>
        <begin position="41"/>
        <end position="61"/>
    </location>
</feature>
<sequence>MTVLDGGKRHRNRLVALECYLDLPASKDTHLVRRLLSPTKATVGRHQNAPNDRHHAAGSSVTTDDDLGPWWLVGPSGDTIYLLSHIPTYLGLIPVQRLVMGNDSSLLSASIAALGTWRKMLAAIN</sequence>
<keyword evidence="3" id="KW-1185">Reference proteome</keyword>
<dbReference type="Proteomes" id="UP000319160">
    <property type="component" value="Unassembled WGS sequence"/>
</dbReference>
<proteinExistence type="predicted"/>
<gene>
    <name evidence="2" type="ORF">FHL15_010594</name>
</gene>
<accession>A0A553HKS4</accession>
<evidence type="ECO:0000313" key="2">
    <source>
        <dbReference type="EMBL" id="TRX88555.1"/>
    </source>
</evidence>